<sequence length="95" mass="10592">MRAEETLLVTVRALAGERARLDRAERRAMVEFNAAHKRFFPHDSKTLDEVIDAEIPLDHGFGIDLEETSSPEETPVAADKPTSDIFGKIKSWLGA</sequence>
<reference evidence="1 2" key="1">
    <citation type="submission" date="2023-11" db="EMBL/GenBank/DDBJ databases">
        <title>Draft genome sequence and annotation of the polyextremotolerant black yeast-like fungus Aureobasidium pullulans NRRL 62042.</title>
        <authorList>
            <person name="Dielentheis-Frenken M.R.E."/>
            <person name="Wibberg D."/>
            <person name="Blank L.M."/>
            <person name="Tiso T."/>
        </authorList>
    </citation>
    <scope>NUCLEOTIDE SEQUENCE [LARGE SCALE GENOMIC DNA]</scope>
    <source>
        <strain evidence="1 2">NRRL 62042</strain>
    </source>
</reference>
<dbReference type="EMBL" id="JASGXD010000009">
    <property type="protein sequence ID" value="KAK6003590.1"/>
    <property type="molecule type" value="Genomic_DNA"/>
</dbReference>
<accession>A0ABR0TI48</accession>
<evidence type="ECO:0000313" key="1">
    <source>
        <dbReference type="EMBL" id="KAK6003590.1"/>
    </source>
</evidence>
<gene>
    <name evidence="1" type="ORF">QM012_009361</name>
</gene>
<proteinExistence type="predicted"/>
<comment type="caution">
    <text evidence="1">The sequence shown here is derived from an EMBL/GenBank/DDBJ whole genome shotgun (WGS) entry which is preliminary data.</text>
</comment>
<dbReference type="Proteomes" id="UP001341245">
    <property type="component" value="Unassembled WGS sequence"/>
</dbReference>
<organism evidence="1 2">
    <name type="scientific">Aureobasidium pullulans</name>
    <name type="common">Black yeast</name>
    <name type="synonym">Pullularia pullulans</name>
    <dbReference type="NCBI Taxonomy" id="5580"/>
    <lineage>
        <taxon>Eukaryota</taxon>
        <taxon>Fungi</taxon>
        <taxon>Dikarya</taxon>
        <taxon>Ascomycota</taxon>
        <taxon>Pezizomycotina</taxon>
        <taxon>Dothideomycetes</taxon>
        <taxon>Dothideomycetidae</taxon>
        <taxon>Dothideales</taxon>
        <taxon>Saccotheciaceae</taxon>
        <taxon>Aureobasidium</taxon>
    </lineage>
</organism>
<protein>
    <submittedName>
        <fullName evidence="1">Uncharacterized protein</fullName>
    </submittedName>
</protein>
<evidence type="ECO:0000313" key="2">
    <source>
        <dbReference type="Proteomes" id="UP001341245"/>
    </source>
</evidence>
<name>A0ABR0TI48_AURPU</name>
<keyword evidence="2" id="KW-1185">Reference proteome</keyword>